<dbReference type="PANTHER" id="PTHR24559:SF450">
    <property type="entry name" value="RNA-DIRECTED DNA POLYMERASE HOMOLOG"/>
    <property type="match status" value="1"/>
</dbReference>
<dbReference type="AlphaFoldDB" id="A0A699GVZ9"/>
<accession>A0A699GVZ9</accession>
<evidence type="ECO:0000256" key="5">
    <source>
        <dbReference type="ARBA" id="ARBA00022759"/>
    </source>
</evidence>
<dbReference type="GO" id="GO:0004519">
    <property type="term" value="F:endonuclease activity"/>
    <property type="evidence" value="ECO:0007669"/>
    <property type="project" value="UniProtKB-KW"/>
</dbReference>
<gene>
    <name evidence="9" type="ORF">Tci_226200</name>
</gene>
<dbReference type="CDD" id="cd01647">
    <property type="entry name" value="RT_LTR"/>
    <property type="match status" value="1"/>
</dbReference>
<keyword evidence="3" id="KW-0548">Nucleotidyltransferase</keyword>
<dbReference type="InterPro" id="IPR043128">
    <property type="entry name" value="Rev_trsase/Diguanyl_cyclase"/>
</dbReference>
<evidence type="ECO:0000256" key="4">
    <source>
        <dbReference type="ARBA" id="ARBA00022722"/>
    </source>
</evidence>
<dbReference type="Pfam" id="PF00078">
    <property type="entry name" value="RVT_1"/>
    <property type="match status" value="1"/>
</dbReference>
<dbReference type="FunFam" id="3.10.10.10:FF:000007">
    <property type="entry name" value="Retrovirus-related Pol polyprotein from transposon 17.6-like Protein"/>
    <property type="match status" value="1"/>
</dbReference>
<dbReference type="GO" id="GO:0008233">
    <property type="term" value="F:peptidase activity"/>
    <property type="evidence" value="ECO:0007669"/>
    <property type="project" value="UniProtKB-KW"/>
</dbReference>
<evidence type="ECO:0000259" key="8">
    <source>
        <dbReference type="Pfam" id="PF00078"/>
    </source>
</evidence>
<dbReference type="GO" id="GO:0006508">
    <property type="term" value="P:proteolysis"/>
    <property type="evidence" value="ECO:0007669"/>
    <property type="project" value="UniProtKB-KW"/>
</dbReference>
<keyword evidence="4" id="KW-0540">Nuclease</keyword>
<dbReference type="GO" id="GO:0003964">
    <property type="term" value="F:RNA-directed DNA polymerase activity"/>
    <property type="evidence" value="ECO:0007669"/>
    <property type="project" value="UniProtKB-KW"/>
</dbReference>
<dbReference type="InterPro" id="IPR000477">
    <property type="entry name" value="RT_dom"/>
</dbReference>
<proteinExistence type="predicted"/>
<keyword evidence="5" id="KW-0255">Endonuclease</keyword>
<keyword evidence="6" id="KW-0378">Hydrolase</keyword>
<feature type="domain" description="Reverse transcriptase" evidence="8">
    <location>
        <begin position="451"/>
        <end position="594"/>
    </location>
</feature>
<organism evidence="9">
    <name type="scientific">Tanacetum cinerariifolium</name>
    <name type="common">Dalmatian daisy</name>
    <name type="synonym">Chrysanthemum cinerariifolium</name>
    <dbReference type="NCBI Taxonomy" id="118510"/>
    <lineage>
        <taxon>Eukaryota</taxon>
        <taxon>Viridiplantae</taxon>
        <taxon>Streptophyta</taxon>
        <taxon>Embryophyta</taxon>
        <taxon>Tracheophyta</taxon>
        <taxon>Spermatophyta</taxon>
        <taxon>Magnoliopsida</taxon>
        <taxon>eudicotyledons</taxon>
        <taxon>Gunneridae</taxon>
        <taxon>Pentapetalae</taxon>
        <taxon>asterids</taxon>
        <taxon>campanulids</taxon>
        <taxon>Asterales</taxon>
        <taxon>Asteraceae</taxon>
        <taxon>Asteroideae</taxon>
        <taxon>Anthemideae</taxon>
        <taxon>Anthemidinae</taxon>
        <taxon>Tanacetum</taxon>
    </lineage>
</organism>
<dbReference type="InterPro" id="IPR053134">
    <property type="entry name" value="RNA-dir_DNA_polymerase"/>
</dbReference>
<evidence type="ECO:0000256" key="6">
    <source>
        <dbReference type="ARBA" id="ARBA00022801"/>
    </source>
</evidence>
<comment type="caution">
    <text evidence="9">The sequence shown here is derived from an EMBL/GenBank/DDBJ whole genome shotgun (WGS) entry which is preliminary data.</text>
</comment>
<evidence type="ECO:0000256" key="2">
    <source>
        <dbReference type="ARBA" id="ARBA00022679"/>
    </source>
</evidence>
<dbReference type="Gene3D" id="3.30.70.270">
    <property type="match status" value="1"/>
</dbReference>
<keyword evidence="7" id="KW-0695">RNA-directed DNA polymerase</keyword>
<dbReference type="EMBL" id="BKCJ010062802">
    <property type="protein sequence ID" value="GEW54224.1"/>
    <property type="molecule type" value="Genomic_DNA"/>
</dbReference>
<dbReference type="Gene3D" id="3.10.10.10">
    <property type="entry name" value="HIV Type 1 Reverse Transcriptase, subunit A, domain 1"/>
    <property type="match status" value="1"/>
</dbReference>
<evidence type="ECO:0000256" key="3">
    <source>
        <dbReference type="ARBA" id="ARBA00022695"/>
    </source>
</evidence>
<evidence type="ECO:0000256" key="7">
    <source>
        <dbReference type="ARBA" id="ARBA00022918"/>
    </source>
</evidence>
<dbReference type="InterPro" id="IPR043502">
    <property type="entry name" value="DNA/RNA_pol_sf"/>
</dbReference>
<protein>
    <recommendedName>
        <fullName evidence="8">Reverse transcriptase domain-containing protein</fullName>
    </recommendedName>
</protein>
<name>A0A699GVZ9_TANCI</name>
<evidence type="ECO:0000256" key="1">
    <source>
        <dbReference type="ARBA" id="ARBA00022670"/>
    </source>
</evidence>
<keyword evidence="1" id="KW-0645">Protease</keyword>
<evidence type="ECO:0000313" key="9">
    <source>
        <dbReference type="EMBL" id="GEW54224.1"/>
    </source>
</evidence>
<reference evidence="9" key="1">
    <citation type="journal article" date="2019" name="Sci. Rep.">
        <title>Draft genome of Tanacetum cinerariifolium, the natural source of mosquito coil.</title>
        <authorList>
            <person name="Yamashiro T."/>
            <person name="Shiraishi A."/>
            <person name="Satake H."/>
            <person name="Nakayama K."/>
        </authorList>
    </citation>
    <scope>NUCLEOTIDE SEQUENCE</scope>
</reference>
<dbReference type="PANTHER" id="PTHR24559">
    <property type="entry name" value="TRANSPOSON TY3-I GAG-POL POLYPROTEIN"/>
    <property type="match status" value="1"/>
</dbReference>
<dbReference type="SUPFAM" id="SSF56672">
    <property type="entry name" value="DNA/RNA polymerases"/>
    <property type="match status" value="1"/>
</dbReference>
<sequence>MVGTRTSAIEPHVDDSIKNWVTDHVNQSPIKFNEKFDIVNATLNNILAQLNFVVTDVSRLKGNEGTSRFSRMGKLEFPKFYGEDVKGWLFRVKQFFAVDNDPEGDKIKIVSIHLYDKALAWHLQFVKAHGETVGWDVYEEGQFEQLLTQVDITESQAVSMFIAGLPANMEMNVRMFKPQTLVDAFSLANSQKASLAVIKQKATPLLPTPKFNNNYYVSRNVAYPNKATIMTTLVPNTQVVTKYPALPSPAPRKMLSQKEFAEKRVKNQCFYCDKKYVPGHKCEGQLFTLEIRGTGIHECLEEKDEKEPDMISYELTDPTPQTSPHISLNALSGIPTHNTMRLKGHVLKQILHILMDSESTHNFLDFYVTKRLRCRIRNTCPLEVSVAEGSKLFYHEGQKVVLRGTHQSELAWLTGKQMSKLVVQSELHPQRSFDHRIPLKEDNVAVNIRPYRQLNKHTIKDKFPILVIKELTDELQRAQVFSKLDLRSGYHQIRMCESDIYKTAFKTHEGHYEFMVMHFGLTNALSTFQALMNSMFKPYLGKFALVFFDDILVYSPYMSVDIDHLRVVLQVMRENTLFSKKSKCVFGTTQVEYLRHVISAKGVSTLISHAFALNPHR</sequence>
<keyword evidence="2" id="KW-0808">Transferase</keyword>